<feature type="compositionally biased region" description="Basic residues" evidence="27">
    <location>
        <begin position="2450"/>
        <end position="2461"/>
    </location>
</feature>
<evidence type="ECO:0000256" key="7">
    <source>
        <dbReference type="ARBA" id="ARBA00022645"/>
    </source>
</evidence>
<dbReference type="EC" id="2.4.99.28" evidence="25"/>
<dbReference type="InterPro" id="IPR023346">
    <property type="entry name" value="Lysozyme-like_dom_sf"/>
</dbReference>
<keyword evidence="14" id="KW-0067">ATP-binding</keyword>
<dbReference type="PANTHER" id="PTHR32282:SF27">
    <property type="entry name" value="PENICILLIN-BINDING PROTEIN 1A"/>
    <property type="match status" value="1"/>
</dbReference>
<evidence type="ECO:0000256" key="13">
    <source>
        <dbReference type="ARBA" id="ARBA00022801"/>
    </source>
</evidence>
<evidence type="ECO:0000256" key="9">
    <source>
        <dbReference type="ARBA" id="ARBA00022676"/>
    </source>
</evidence>
<feature type="region of interest" description="Disordered" evidence="27">
    <location>
        <begin position="3699"/>
        <end position="3732"/>
    </location>
</feature>
<evidence type="ECO:0000256" key="21">
    <source>
        <dbReference type="ARBA" id="ARBA00023251"/>
    </source>
</evidence>
<dbReference type="Gene3D" id="3.40.50.300">
    <property type="entry name" value="P-loop containing nucleotide triphosphate hydrolases"/>
    <property type="match status" value="2"/>
</dbReference>
<dbReference type="GO" id="GO:0005737">
    <property type="term" value="C:cytoplasm"/>
    <property type="evidence" value="ECO:0007669"/>
    <property type="project" value="InterPro"/>
</dbReference>
<feature type="region of interest" description="Disordered" evidence="27">
    <location>
        <begin position="3050"/>
        <end position="3214"/>
    </location>
</feature>
<dbReference type="GO" id="GO:0008253">
    <property type="term" value="F:5'-nucleotidase activity"/>
    <property type="evidence" value="ECO:0007669"/>
    <property type="project" value="InterPro"/>
</dbReference>
<feature type="compositionally biased region" description="Basic residues" evidence="27">
    <location>
        <begin position="2496"/>
        <end position="2513"/>
    </location>
</feature>
<dbReference type="GO" id="GO:0006032">
    <property type="term" value="P:chitin catabolic process"/>
    <property type="evidence" value="ECO:0007669"/>
    <property type="project" value="UniProtKB-KW"/>
</dbReference>
<feature type="region of interest" description="Disordered" evidence="27">
    <location>
        <begin position="2275"/>
        <end position="2419"/>
    </location>
</feature>
<evidence type="ECO:0000256" key="23">
    <source>
        <dbReference type="ARBA" id="ARBA00023316"/>
    </source>
</evidence>
<dbReference type="InterPro" id="IPR031376">
    <property type="entry name" value="PCB_OB"/>
</dbReference>
<evidence type="ECO:0000256" key="18">
    <source>
        <dbReference type="ARBA" id="ARBA00022989"/>
    </source>
</evidence>
<keyword evidence="22" id="KW-0511">Multifunctional enzyme</keyword>
<dbReference type="GO" id="GO:0005524">
    <property type="term" value="F:ATP binding"/>
    <property type="evidence" value="ECO:0007669"/>
    <property type="project" value="UniProtKB-KW"/>
</dbReference>
<evidence type="ECO:0000256" key="22">
    <source>
        <dbReference type="ARBA" id="ARBA00023268"/>
    </source>
</evidence>
<evidence type="ECO:0000256" key="15">
    <source>
        <dbReference type="ARBA" id="ARBA00022960"/>
    </source>
</evidence>
<dbReference type="InterPro" id="IPR001264">
    <property type="entry name" value="Glyco_trans_51"/>
</dbReference>
<dbReference type="Gene3D" id="1.10.3810.10">
    <property type="entry name" value="Biosynthetic peptidoglycan transglycosylase-like"/>
    <property type="match status" value="1"/>
</dbReference>
<proteinExistence type="predicted"/>
<gene>
    <name evidence="30" type="ORF">Tci_000165</name>
</gene>
<evidence type="ECO:0000256" key="6">
    <source>
        <dbReference type="ARBA" id="ARBA00022519"/>
    </source>
</evidence>
<evidence type="ECO:0000256" key="5">
    <source>
        <dbReference type="ARBA" id="ARBA00022475"/>
    </source>
</evidence>
<evidence type="ECO:0000259" key="28">
    <source>
        <dbReference type="PROSITE" id="PS51192"/>
    </source>
</evidence>
<feature type="region of interest" description="Disordered" evidence="27">
    <location>
        <begin position="1332"/>
        <end position="1362"/>
    </location>
</feature>
<dbReference type="InterPro" id="IPR050396">
    <property type="entry name" value="Glycosyltr_51/Transpeptidase"/>
</dbReference>
<dbReference type="GO" id="GO:0071555">
    <property type="term" value="P:cell wall organization"/>
    <property type="evidence" value="ECO:0007669"/>
    <property type="project" value="UniProtKB-KW"/>
</dbReference>
<feature type="region of interest" description="Disordered" evidence="27">
    <location>
        <begin position="1846"/>
        <end position="1870"/>
    </location>
</feature>
<dbReference type="GO" id="GO:0000287">
    <property type="term" value="F:magnesium ion binding"/>
    <property type="evidence" value="ECO:0007669"/>
    <property type="project" value="InterPro"/>
</dbReference>
<evidence type="ECO:0000256" key="17">
    <source>
        <dbReference type="ARBA" id="ARBA00022984"/>
    </source>
</evidence>
<keyword evidence="19" id="KW-0146">Chitin degradation</keyword>
<dbReference type="FunFam" id="1.10.3810.10:FF:000003">
    <property type="entry name" value="Penicillin-binding protein 1a"/>
    <property type="match status" value="1"/>
</dbReference>
<feature type="compositionally biased region" description="Low complexity" evidence="27">
    <location>
        <begin position="3147"/>
        <end position="3179"/>
    </location>
</feature>
<feature type="compositionally biased region" description="Basic residues" evidence="27">
    <location>
        <begin position="1485"/>
        <end position="1498"/>
    </location>
</feature>
<name>A0A699GEW7_TANCI</name>
<keyword evidence="15" id="KW-0133">Cell shape</keyword>
<feature type="compositionally biased region" description="Basic residues" evidence="27">
    <location>
        <begin position="1346"/>
        <end position="1355"/>
    </location>
</feature>
<dbReference type="GO" id="GO:0046677">
    <property type="term" value="P:response to antibiotic"/>
    <property type="evidence" value="ECO:0007669"/>
    <property type="project" value="UniProtKB-KW"/>
</dbReference>
<feature type="compositionally biased region" description="Low complexity" evidence="27">
    <location>
        <begin position="3073"/>
        <end position="3086"/>
    </location>
</feature>
<dbReference type="InterPro" id="IPR001460">
    <property type="entry name" value="PCN-bd_Tpept"/>
</dbReference>
<sequence length="4417" mass="482142">MTRRNAMRGFILLGVAALIAAAALAAYLFLGIAPNLPSLDKITDYRPKIPLRIYTADNALIGEFGEEHRDFIPIKDVPDMMKKALLSIEDKRFYEHNGIDWVRALGAAKANMGGALRQGGSTITMQVARNFFLTREKVIGRKLNEVMLAMKIENALTKDEILELYMNQIYLGQRSFGFGSAAQTYFGKSLKELNVAEMAMLAGLPQNPARHNPITNPKRAKQRQQLVLKSMRDLNYLTEDQYQAALHMPLHISPKGQQFDVHAEYVAELARQAVYEQFKEESYTRGISVYTTLLKDDQNAAYESVRRNVLNYDQRHGYRGPEAFITLPETDDERDDAIEDALQRRPTSDRLIPAVVLAASPKSVKVQDASGEEITITGDGLRLAANALSDKAKDAVRLRPGAVIRIAQSDKKGWSITQVPLVAAAFVSIDSVSGAYHAMVGGFDYNLQKFNHVTQAWRQPGSSLKPFVYSAALEKGFSPATLLNDAPLDLTGAETGNQPWSPRNDDGKFDGPITMRYALAESKNVVSVRILRAITVPYAHEYLGKFGFDVAKHPKNLTMALGTGAVTPAQMAGAYSVFANGGYSVEPYLIAKIVDGDGKVISEAKPRTTLPDEARVLDPRNAYVTDSMLREVTRTGTGGAVQRLGRSDMAGKTGTSSEAVDGWFAGYGGGIVAISWMGYDDSKSLGNKEFGATVALPIWLDYMKVAMKDRPARERPVPAGMTNVGGEWLYDEFVGDAGRTSLDLDDQPPGAENIVPVPTGAPAPVPNHARQIPAHHAHRAVGKGVGPDVRRAVLPALDVPVLERGHDVRRQQVGAAGWALRQARDDVGEQRLHVQLGILGRVPLLQLQHARIHVHEIKPRLQDLGDVDRRPHQRLEPVQRIVDGVEQARHLVRGVAHHVLDHFGQLILAADVAIEPAHRQRRLLAQVAQRHGAKAHVVGQLEGGVENALEVFQRGLAALDGDARGMAIEQIGPDIGPVQGRHRLEPGKGEIVAEPTTLSATAMPYPIEHKLVIGVASSALFDLTESHQVYLENGAEAYRQYQEQNLDIILGKGVAFPFIRRFLSINKHHPQASPVEVVLLSRNSPETGLRVMHSIAHYGLDISRACFVTGKSPYTYLPAFNTSLFLTANEHDVRMALDARYPAGLVLPGRTEDDDEDGELRVAFDFDGVIADDESETVFKRNNDVAEFHAHERERVAIPHQPGPLADLFQKLAAMQRLEEQAVLDNPDYKRILRIAIITARSAPSHERVVTTLKSWGVSADETFFLGGMEKARILSIFRPHLFFDDQLSHLQSPAGNIPMVHIPPLHTQNRYPLRPASVAWFFGRLRAGANRAGSQIPGPDAGRDHRQRQRRPAPARRDPVVCGRSAVPPFARLGNAALRRLFAAPGPGVRAPGHAARDLQRPVRRDAGAGHHRAGAHGAAVVPGRVHVLLQKGRVARRSAPEVATHAGRLHARHAGDVAGRVLGARGPDRPVPDGFRPALPPRPVRRHGGNHPHLRRRHPALAVPGARSAAAAGPRVPDGRNRAHHVPQPLARAVRRRSFALGGLQGHHQRHRVRRYRILPAAVLRRDGHAVRLSAQGRGAGPGGRHRRRHPAVLGRHHVAPPLPQGRPRTPDPAARHAVPVRRTVLHAGQAVRPAGDFEGCGPGCVRAVGRHTQHRRQPPPGRPALQPAQLSAAGGQPRDDLRRDQRPPRNAAAVLQRIRPDPRARGRLRGLRHVQRQAGPGRGAIARRFRTGHGQRKAGVHHRDRAVCGLRPPRGQEEAGSRHAGGIDGARPVGAENRRPGGARQSRHRPLHGPHQHGPGRRGNRIPAPGIRQGHQAVRAGVAAARDFALFGRLARRRAAAHAGFRPVGKSQAPRGRAGARHRRRAVEPVCTPRAAPGPREAINNVIRDMTSGKPMDRLVCGDVGFGKTEVALRAAFIAVMGGKQVAILAPTTLLAEQHAQTFADRFADWPVRIAEMSRFRTGKEINQAIKGMADGTLDIVIGTHKLLSGDVNFTRLGLVIIDEEHRFGVRQKEALKSLRAEVDVLTLTATPIPRTLGMALEGLRDFSIIATAPQKRLAIKTFVRSEGESIIREACLRELKRGGQVYFLHNEVETIQNRMAMLTELLPEARIAVAHGQMHERDLEKVMRDFVAQRYNILLCTTIIETGIDVPTANTIIMHRADKFGLAQLHQLRGRVGRSHHQAYAYLLVTDLMALSKQAQRRLDAIQQMEELGSGFYLAMHDLEIRGAGEVLGDSHAAGHHHGNQSAYAGTAAGRFLWRCPRAAIDLQAHGQLQCPGQDRRPAGGTDRPFRQAARPGEGADRNPPPAYRRQDRGHRQDRRPQRSGQPAVHGPAADRPDAHHRADTKKPPDQARRPGQTQDHGQHARPGGARGPDQGGDQAAHRQWLTRLGATISRGRRLPRPPGTHRRAHRPAVADVAERARGALRRHRLLAGPAPDHRSGGQRRPAGRHLHHRHPEARRLQTGGHGHGFHVDHHRMHRRNRRHAGSQGRGVRNHRSGHARRTRFRRKPAAPGGAARRTGSVGAGARVRRTPQALARRPYHAARGQTGWPQDAAGLGRLYVFYFAPEAAPGPGLHPRQRAGNPQRPPHRQGRGRHRGCRRQAADRGARVRADGYCAVAGHRHGRRRQRPENDGHSRHVGGVPRQAGRPRAGQRGPQLRGARRHPAAAGLTRNKGHAGLELHQPGREFQIVAAPRLRVVGAHGVGEFAYHHFGIGLPGTAQQHHEFVAAQAREQVGAAEAAPHRVRKTHEGAVAFRMAEAVVDRFEVIEVDEGQRGGQLLPRAAIEAVLGQQQETAAVGDARQFIGGGGLERGQFIFHHRRQVVHGDAVVLVEVARHGIDDAQRADLVAVGRAQRATGVKAHVGRACHQRVVGKARIGQRVVDQENVVGKDRVAAKRDVARRLARVQSIFGLEPLAVFVDQADQRNGHAEHAARHAGKAVETLFFGRIEHAQGAQRIEPRRFVVRNVCRLWLPPARCGRSCTAGGDSPGPALPGAGGGNGAIVRSLHARRGARCSAGVGTVVGARWGPGPISAGGGLARQCRHAVGVPRAGQPPGAGRLRGRPARPPRQHAPQQQPRQHSRQPGQPPAPCNAGDRRRLQRSRVGTMAGARPGGGDRPLHRRLHGAGGRRRQAVDRTVRTQDPSAAAGAGHARSTGARAGAAGAGHRVVSAGGAARRAAAHPDDHGRPRRQHAGGPCAQCARRRGRPVAGRAPGVRGRRALFVHEQIPARDDPTGIPPVAGSAGFRPRRHPAAVVCRHHHLPGPHLVRDGSTLKHAARHRRQLRAHPPYVDDPLVLVVRGADGGRWPGVCHHHRHSAGVPDLAGRLAVESAFDDRAVGLLPGCLVRRAQHVRRVVHGDHPAPAMLHRRVHRGFHGHAAILQHRLQRRAAQRHHHFRLHLVQFFLQPVMAGRHFALRRRLVQAALAARLPLEMLDGVGQIDAVPLHACLRHRPLQHGAGRAHERQSLQILLVARLLADQHDARLLRAHAGHRLRGVLPQFAAAAFVERGGHVALRLRAFGRYGDGGGAAAVAHGDGLPGAALAVVGGSDHGRHDRAFGQVFPEPRRDMAAQQIAVDARGIENAAIVGEPQRLAGVLDIGRTAQQGLRLDQLRAVPQYRQLGRGDQPCDAAHAPREVARHLRQHVMRGLEPGHEARGAVFLLALAEAHVCMHVVLLAVHRLHHRIQAAAVHVGRRHHIAFAQGRQSRKTGRRPRPRPPTRQIRARSGAPRDRAQRCAIRRTTGPPAASCRLQLRPEIHLLRRHGVGHGAAQAREVGVAHLAQAPQVDDALGVAQADARHAGNHVRLGAIEVHRKMLAVVQRPRQLGIDVERQVAGGRQQFIDLEAVAAQQKIGLGFGRLEDLLVVAGIGAHDHLRALAGGREARRFGLLRLFIELAADRAHGQLDGVDAFFGRQLLHAVLRGQLDVDAQAVRIAARGGNQCGIGIGYRLQVDVAAELVHLAQLARDLHQLLHRVVGRLDDAGTEKQAVDIITEVKILGELDHLGHREPRARHVGGAAVDAVLAVVHAVIGKQYLEQRDAAPVRRVAVADAHAGGGAKAVLADGTALGRPAAGARCVVLCRIGQDLQFVRQFHHRPRYTVFAYSISDCSGQYGLQCRHQRRALGIRTNRDTQELVDARLFEVAHQDGPCAQASGDAGGVVVRVAGKDEIGLRRQYFEAQRFHLLREPRARGDDGAGRLRHVLRIVEGRHRAGLRHLPQRITVKTVFYALQARDQVRVAHRETYPQAGQRARFGQGLDHQQVVVTGHQRTGAVRAEVHVRLIDHHHLVPVRREQRLDLRQRQRDAGGCVGVGDDDGAARHVVVGHVDLEAVVQRHLHCRDAVQAAVGRIKTVADVGAQQRQVMPEQRVEGMGQHFVRAVTDKDLIALETQAPRHRILDGHVAGVGIQAQAVADGRLHGR</sequence>
<dbReference type="NCBIfam" id="TIGR02074">
    <property type="entry name" value="PBP_1a_fam"/>
    <property type="match status" value="1"/>
</dbReference>
<dbReference type="InterPro" id="IPR010394">
    <property type="entry name" value="5-nucleotidase"/>
</dbReference>
<feature type="compositionally biased region" description="Basic residues" evidence="27">
    <location>
        <begin position="1788"/>
        <end position="1807"/>
    </location>
</feature>
<feature type="region of interest" description="Disordered" evidence="27">
    <location>
        <begin position="1467"/>
        <end position="1498"/>
    </location>
</feature>
<dbReference type="InterPro" id="IPR012338">
    <property type="entry name" value="Beta-lactam/transpept-like"/>
</dbReference>
<dbReference type="GO" id="GO:0009002">
    <property type="term" value="F:serine-type D-Ala-D-Ala carboxypeptidase activity"/>
    <property type="evidence" value="ECO:0007669"/>
    <property type="project" value="UniProtKB-EC"/>
</dbReference>
<dbReference type="Pfam" id="PF00905">
    <property type="entry name" value="Transpeptidase"/>
    <property type="match status" value="1"/>
</dbReference>
<feature type="compositionally biased region" description="Low complexity" evidence="27">
    <location>
        <begin position="3050"/>
        <end position="3060"/>
    </location>
</feature>
<dbReference type="GO" id="GO:0008955">
    <property type="term" value="F:peptidoglycan glycosyltransferase activity"/>
    <property type="evidence" value="ECO:0007669"/>
    <property type="project" value="UniProtKB-EC"/>
</dbReference>
<feature type="compositionally biased region" description="Low complexity" evidence="27">
    <location>
        <begin position="2646"/>
        <end position="2662"/>
    </location>
</feature>
<evidence type="ECO:0000313" key="30">
    <source>
        <dbReference type="EMBL" id="GEU28187.1"/>
    </source>
</evidence>
<feature type="compositionally biased region" description="Basic and acidic residues" evidence="27">
    <location>
        <begin position="1680"/>
        <end position="1690"/>
    </location>
</feature>
<feature type="compositionally biased region" description="Basic residues" evidence="27">
    <location>
        <begin position="3121"/>
        <end position="3133"/>
    </location>
</feature>
<reference evidence="30" key="1">
    <citation type="journal article" date="2019" name="Sci. Rep.">
        <title>Draft genome of Tanacetum cinerariifolium, the natural source of mosquito coil.</title>
        <authorList>
            <person name="Yamashiro T."/>
            <person name="Shiraishi A."/>
            <person name="Satake H."/>
            <person name="Nakayama K."/>
        </authorList>
    </citation>
    <scope>NUCLEOTIDE SEQUENCE</scope>
</reference>
<dbReference type="Pfam" id="PF00270">
    <property type="entry name" value="DEAD"/>
    <property type="match status" value="1"/>
</dbReference>
<keyword evidence="20" id="KW-0472">Membrane</keyword>
<keyword evidence="18" id="KW-1133">Transmembrane helix</keyword>
<evidence type="ECO:0000256" key="4">
    <source>
        <dbReference type="ARBA" id="ARBA00018638"/>
    </source>
</evidence>
<keyword evidence="7" id="KW-0121">Carboxypeptidase</keyword>
<dbReference type="PROSITE" id="PS51192">
    <property type="entry name" value="HELICASE_ATP_BIND_1"/>
    <property type="match status" value="1"/>
</dbReference>
<dbReference type="InterPro" id="IPR001650">
    <property type="entry name" value="Helicase_C-like"/>
</dbReference>
<keyword evidence="11" id="KW-0812">Transmembrane</keyword>
<feature type="compositionally biased region" description="Basic and acidic residues" evidence="27">
    <location>
        <begin position="2313"/>
        <end position="2325"/>
    </location>
</feature>
<evidence type="ECO:0000256" key="10">
    <source>
        <dbReference type="ARBA" id="ARBA00022679"/>
    </source>
</evidence>
<feature type="compositionally biased region" description="Basic residues" evidence="27">
    <location>
        <begin position="2590"/>
        <end position="2603"/>
    </location>
</feature>
<dbReference type="GO" id="GO:0004386">
    <property type="term" value="F:helicase activity"/>
    <property type="evidence" value="ECO:0007669"/>
    <property type="project" value="UniProtKB-KW"/>
</dbReference>
<dbReference type="Pfam" id="PF17092">
    <property type="entry name" value="PCB_OB"/>
    <property type="match status" value="1"/>
</dbReference>
<evidence type="ECO:0000256" key="26">
    <source>
        <dbReference type="ARBA" id="ARBA00049902"/>
    </source>
</evidence>
<evidence type="ECO:0000256" key="3">
    <source>
        <dbReference type="ARBA" id="ARBA00012448"/>
    </source>
</evidence>
<evidence type="ECO:0000256" key="11">
    <source>
        <dbReference type="ARBA" id="ARBA00022692"/>
    </source>
</evidence>
<keyword evidence="12" id="KW-0547">Nucleotide-binding</keyword>
<comment type="catalytic activity">
    <reaction evidence="26">
        <text>[GlcNAc-(1-&gt;4)-Mur2Ac(oyl-L-Ala-gamma-D-Glu-L-Lys-D-Ala-D-Ala)](n)-di-trans,octa-cis-undecaprenyl diphosphate + beta-D-GlcNAc-(1-&gt;4)-Mur2Ac(oyl-L-Ala-gamma-D-Glu-L-Lys-D-Ala-D-Ala)-di-trans,octa-cis-undecaprenyl diphosphate = [GlcNAc-(1-&gt;4)-Mur2Ac(oyl-L-Ala-gamma-D-Glu-L-Lys-D-Ala-D-Ala)](n+1)-di-trans,octa-cis-undecaprenyl diphosphate + di-trans,octa-cis-undecaprenyl diphosphate + H(+)</text>
        <dbReference type="Rhea" id="RHEA:23708"/>
        <dbReference type="Rhea" id="RHEA-COMP:9602"/>
        <dbReference type="Rhea" id="RHEA-COMP:9603"/>
        <dbReference type="ChEBI" id="CHEBI:15378"/>
        <dbReference type="ChEBI" id="CHEBI:58405"/>
        <dbReference type="ChEBI" id="CHEBI:60033"/>
        <dbReference type="ChEBI" id="CHEBI:78435"/>
        <dbReference type="EC" id="2.4.99.28"/>
    </reaction>
</comment>
<feature type="region of interest" description="Disordered" evidence="27">
    <location>
        <begin position="1653"/>
        <end position="1710"/>
    </location>
</feature>
<organism evidence="30">
    <name type="scientific">Tanacetum cinerariifolium</name>
    <name type="common">Dalmatian daisy</name>
    <name type="synonym">Chrysanthemum cinerariifolium</name>
    <dbReference type="NCBI Taxonomy" id="118510"/>
    <lineage>
        <taxon>Eukaryota</taxon>
        <taxon>Viridiplantae</taxon>
        <taxon>Streptophyta</taxon>
        <taxon>Embryophyta</taxon>
        <taxon>Tracheophyta</taxon>
        <taxon>Spermatophyta</taxon>
        <taxon>Magnoliopsida</taxon>
        <taxon>eudicotyledons</taxon>
        <taxon>Gunneridae</taxon>
        <taxon>Pentapetalae</taxon>
        <taxon>asterids</taxon>
        <taxon>campanulids</taxon>
        <taxon>Asterales</taxon>
        <taxon>Asteraceae</taxon>
        <taxon>Asteroideae</taxon>
        <taxon>Anthemideae</taxon>
        <taxon>Anthemidinae</taxon>
        <taxon>Tanacetum</taxon>
    </lineage>
</organism>
<dbReference type="Pfam" id="PF00912">
    <property type="entry name" value="Transgly"/>
    <property type="match status" value="1"/>
</dbReference>
<dbReference type="PANTHER" id="PTHR32282">
    <property type="entry name" value="BINDING PROTEIN TRANSPEPTIDASE, PUTATIVE-RELATED"/>
    <property type="match status" value="1"/>
</dbReference>
<comment type="function">
    <text evidence="1">Defense against chitin-containing fungal pathogens.</text>
</comment>
<dbReference type="GO" id="GO:0005886">
    <property type="term" value="C:plasma membrane"/>
    <property type="evidence" value="ECO:0007669"/>
    <property type="project" value="UniProtKB-SubCell"/>
</dbReference>
<dbReference type="GO" id="GO:0009117">
    <property type="term" value="P:nucleotide metabolic process"/>
    <property type="evidence" value="ECO:0007669"/>
    <property type="project" value="InterPro"/>
</dbReference>
<feature type="compositionally biased region" description="Basic residues" evidence="27">
    <location>
        <begin position="3062"/>
        <end position="3071"/>
    </location>
</feature>
<comment type="subcellular location">
    <subcellularLocation>
        <location evidence="2">Cell inner membrane</location>
        <topology evidence="2">Single-pass type II membrane protein</topology>
    </subcellularLocation>
</comment>
<dbReference type="GO" id="GO:0006508">
    <property type="term" value="P:proteolysis"/>
    <property type="evidence" value="ECO:0007669"/>
    <property type="project" value="UniProtKB-KW"/>
</dbReference>
<dbReference type="EC" id="3.4.16.4" evidence="3"/>
<evidence type="ECO:0000256" key="25">
    <source>
        <dbReference type="ARBA" id="ARBA00044770"/>
    </source>
</evidence>
<dbReference type="EMBL" id="BKCJ010000002">
    <property type="protein sequence ID" value="GEU28187.1"/>
    <property type="molecule type" value="Genomic_DNA"/>
</dbReference>
<dbReference type="GO" id="GO:0003676">
    <property type="term" value="F:nucleic acid binding"/>
    <property type="evidence" value="ECO:0007669"/>
    <property type="project" value="InterPro"/>
</dbReference>
<feature type="domain" description="Helicase C-terminal" evidence="29">
    <location>
        <begin position="2074"/>
        <end position="2228"/>
    </location>
</feature>
<evidence type="ECO:0000256" key="20">
    <source>
        <dbReference type="ARBA" id="ARBA00023136"/>
    </source>
</evidence>
<dbReference type="InterPro" id="IPR027417">
    <property type="entry name" value="P-loop_NTPase"/>
</dbReference>
<feature type="region of interest" description="Disordered" evidence="27">
    <location>
        <begin position="1576"/>
        <end position="1618"/>
    </location>
</feature>
<keyword evidence="6" id="KW-0997">Cell inner membrane</keyword>
<keyword evidence="5" id="KW-1003">Cell membrane</keyword>
<evidence type="ECO:0000256" key="8">
    <source>
        <dbReference type="ARBA" id="ARBA00022670"/>
    </source>
</evidence>
<dbReference type="SMART" id="SM00490">
    <property type="entry name" value="HELICc"/>
    <property type="match status" value="1"/>
</dbReference>
<dbReference type="GO" id="GO:0008360">
    <property type="term" value="P:regulation of cell shape"/>
    <property type="evidence" value="ECO:0007669"/>
    <property type="project" value="UniProtKB-KW"/>
</dbReference>
<feature type="region of interest" description="Disordered" evidence="27">
    <location>
        <begin position="2575"/>
        <end position="2675"/>
    </location>
</feature>
<feature type="compositionally biased region" description="Basic residues" evidence="27">
    <location>
        <begin position="3705"/>
        <end position="3717"/>
    </location>
</feature>
<dbReference type="Pfam" id="PF00271">
    <property type="entry name" value="Helicase_C"/>
    <property type="match status" value="1"/>
</dbReference>
<comment type="catalytic activity">
    <reaction evidence="24">
        <text>Preferential cleavage: (Ac)2-L-Lys-D-Ala-|-D-Ala. Also transpeptidation of peptidyl-alanyl moieties that are N-acyl substituents of D-alanine.</text>
        <dbReference type="EC" id="3.4.16.4"/>
    </reaction>
</comment>
<dbReference type="InterPro" id="IPR014001">
    <property type="entry name" value="Helicase_ATP-bd"/>
</dbReference>
<dbReference type="InterPro" id="IPR036950">
    <property type="entry name" value="PBP_transglycosylase"/>
</dbReference>
<dbReference type="SMART" id="SM00487">
    <property type="entry name" value="DEXDc"/>
    <property type="match status" value="1"/>
</dbReference>
<feature type="domain" description="Helicase ATP-binding" evidence="28">
    <location>
        <begin position="1892"/>
        <end position="2053"/>
    </location>
</feature>
<keyword evidence="16" id="KW-0735">Signal-anchor</keyword>
<feature type="region of interest" description="Disordered" evidence="27">
    <location>
        <begin position="2433"/>
        <end position="2531"/>
    </location>
</feature>
<dbReference type="SUPFAM" id="SSF53955">
    <property type="entry name" value="Lysozyme-like"/>
    <property type="match status" value="1"/>
</dbReference>
<evidence type="ECO:0000256" key="27">
    <source>
        <dbReference type="SAM" id="MobiDB-lite"/>
    </source>
</evidence>
<accession>A0A699GEW7</accession>
<dbReference type="SUPFAM" id="SSF56601">
    <property type="entry name" value="beta-lactamase/transpeptidase-like"/>
    <property type="match status" value="1"/>
</dbReference>
<evidence type="ECO:0000256" key="16">
    <source>
        <dbReference type="ARBA" id="ARBA00022968"/>
    </source>
</evidence>
<evidence type="ECO:0000256" key="2">
    <source>
        <dbReference type="ARBA" id="ARBA00004249"/>
    </source>
</evidence>
<feature type="compositionally biased region" description="Basic and acidic residues" evidence="27">
    <location>
        <begin position="2605"/>
        <end position="2615"/>
    </location>
</feature>
<feature type="compositionally biased region" description="Basic residues" evidence="27">
    <location>
        <begin position="2399"/>
        <end position="2415"/>
    </location>
</feature>
<keyword evidence="23" id="KW-0961">Cell wall biogenesis/degradation</keyword>
<feature type="compositionally biased region" description="Basic residues" evidence="27">
    <location>
        <begin position="1586"/>
        <end position="1601"/>
    </location>
</feature>
<dbReference type="CDD" id="cd17991">
    <property type="entry name" value="DEXHc_TRCF"/>
    <property type="match status" value="1"/>
</dbReference>
<evidence type="ECO:0000256" key="24">
    <source>
        <dbReference type="ARBA" id="ARBA00034000"/>
    </source>
</evidence>
<keyword evidence="17" id="KW-0573">Peptidoglycan synthesis</keyword>
<evidence type="ECO:0000256" key="14">
    <source>
        <dbReference type="ARBA" id="ARBA00022840"/>
    </source>
</evidence>
<dbReference type="Gene3D" id="3.40.710.10">
    <property type="entry name" value="DD-peptidase/beta-lactamase superfamily"/>
    <property type="match status" value="2"/>
</dbReference>
<keyword evidence="8" id="KW-0645">Protease</keyword>
<feature type="region of interest" description="Disordered" evidence="27">
    <location>
        <begin position="1751"/>
        <end position="1813"/>
    </location>
</feature>
<dbReference type="InterPro" id="IPR011545">
    <property type="entry name" value="DEAD/DEAH_box_helicase_dom"/>
</dbReference>
<keyword evidence="19" id="KW-0624">Polysaccharide degradation</keyword>
<keyword evidence="9" id="KW-0328">Glycosyltransferase</keyword>
<evidence type="ECO:0000256" key="12">
    <source>
        <dbReference type="ARBA" id="ARBA00022741"/>
    </source>
</evidence>
<protein>
    <recommendedName>
        <fullName evidence="4">Penicillin-binding protein 1A</fullName>
        <ecNumber evidence="25">2.4.99.28</ecNumber>
        <ecNumber evidence="3">3.4.16.4</ecNumber>
    </recommendedName>
</protein>
<dbReference type="PROSITE" id="PS51194">
    <property type="entry name" value="HELICASE_CTER"/>
    <property type="match status" value="1"/>
</dbReference>
<dbReference type="GO" id="GO:0008658">
    <property type="term" value="F:penicillin binding"/>
    <property type="evidence" value="ECO:0007669"/>
    <property type="project" value="InterPro"/>
</dbReference>
<keyword evidence="13" id="KW-0378">Hydrolase</keyword>
<evidence type="ECO:0000256" key="19">
    <source>
        <dbReference type="ARBA" id="ARBA00023024"/>
    </source>
</evidence>
<keyword evidence="30" id="KW-0347">Helicase</keyword>
<keyword evidence="21" id="KW-0046">Antibiotic resistance</keyword>
<evidence type="ECO:0000256" key="1">
    <source>
        <dbReference type="ARBA" id="ARBA00003102"/>
    </source>
</evidence>
<keyword evidence="10" id="KW-0808">Transferase</keyword>
<feature type="compositionally biased region" description="Basic and acidic residues" evidence="27">
    <location>
        <begin position="2337"/>
        <end position="2357"/>
    </location>
</feature>
<dbReference type="Pfam" id="PF06189">
    <property type="entry name" value="5-nucleotidase"/>
    <property type="match status" value="1"/>
</dbReference>
<evidence type="ECO:0000259" key="29">
    <source>
        <dbReference type="PROSITE" id="PS51194"/>
    </source>
</evidence>
<keyword evidence="19" id="KW-0119">Carbohydrate metabolism</keyword>
<dbReference type="SUPFAM" id="SSF52540">
    <property type="entry name" value="P-loop containing nucleoside triphosphate hydrolases"/>
    <property type="match status" value="1"/>
</dbReference>
<comment type="caution">
    <text evidence="30">The sequence shown here is derived from an EMBL/GenBank/DDBJ whole genome shotgun (WGS) entry which is preliminary data.</text>
</comment>
<feature type="compositionally biased region" description="Basic residues" evidence="27">
    <location>
        <begin position="2477"/>
        <end position="2489"/>
    </location>
</feature>